<dbReference type="SFLD" id="SFLDS00003">
    <property type="entry name" value="Haloacid_Dehalogenase"/>
    <property type="match status" value="1"/>
</dbReference>
<dbReference type="PANTHER" id="PTHR43434">
    <property type="entry name" value="PHOSPHOGLYCOLATE PHOSPHATASE"/>
    <property type="match status" value="1"/>
</dbReference>
<accession>A0A9D0ZZ60</accession>
<evidence type="ECO:0000313" key="2">
    <source>
        <dbReference type="Proteomes" id="UP000824261"/>
    </source>
</evidence>
<dbReference type="EMBL" id="DVGB01000021">
    <property type="protein sequence ID" value="HIR00987.1"/>
    <property type="molecule type" value="Genomic_DNA"/>
</dbReference>
<dbReference type="AlphaFoldDB" id="A0A9D0ZZ60"/>
<dbReference type="InterPro" id="IPR023214">
    <property type="entry name" value="HAD_sf"/>
</dbReference>
<reference evidence="1" key="2">
    <citation type="journal article" date="2021" name="PeerJ">
        <title>Extensive microbial diversity within the chicken gut microbiome revealed by metagenomics and culture.</title>
        <authorList>
            <person name="Gilroy R."/>
            <person name="Ravi A."/>
            <person name="Getino M."/>
            <person name="Pursley I."/>
            <person name="Horton D.L."/>
            <person name="Alikhan N.F."/>
            <person name="Baker D."/>
            <person name="Gharbi K."/>
            <person name="Hall N."/>
            <person name="Watson M."/>
            <person name="Adriaenssens E.M."/>
            <person name="Foster-Nyarko E."/>
            <person name="Jarju S."/>
            <person name="Secka A."/>
            <person name="Antonio M."/>
            <person name="Oren A."/>
            <person name="Chaudhuri R.R."/>
            <person name="La Ragione R."/>
            <person name="Hildebrand F."/>
            <person name="Pallen M.J."/>
        </authorList>
    </citation>
    <scope>NUCLEOTIDE SEQUENCE</scope>
    <source>
        <strain evidence="1">ChiGjej1B1-2707</strain>
    </source>
</reference>
<evidence type="ECO:0000313" key="1">
    <source>
        <dbReference type="EMBL" id="HIR00987.1"/>
    </source>
</evidence>
<dbReference type="Pfam" id="PF00702">
    <property type="entry name" value="Hydrolase"/>
    <property type="match status" value="1"/>
</dbReference>
<dbReference type="InterPro" id="IPR036412">
    <property type="entry name" value="HAD-like_sf"/>
</dbReference>
<dbReference type="PANTHER" id="PTHR43434:SF1">
    <property type="entry name" value="PHOSPHOGLYCOLATE PHOSPHATASE"/>
    <property type="match status" value="1"/>
</dbReference>
<comment type="caution">
    <text evidence="1">The sequence shown here is derived from an EMBL/GenBank/DDBJ whole genome shotgun (WGS) entry which is preliminary data.</text>
</comment>
<proteinExistence type="predicted"/>
<dbReference type="Gene3D" id="1.10.150.240">
    <property type="entry name" value="Putative phosphatase, domain 2"/>
    <property type="match status" value="1"/>
</dbReference>
<dbReference type="GO" id="GO:0006281">
    <property type="term" value="P:DNA repair"/>
    <property type="evidence" value="ECO:0007669"/>
    <property type="project" value="TreeGrafter"/>
</dbReference>
<organism evidence="1 2">
    <name type="scientific">Candidatus Aveggerthella stercoripullorum</name>
    <dbReference type="NCBI Taxonomy" id="2840688"/>
    <lineage>
        <taxon>Bacteria</taxon>
        <taxon>Bacillati</taxon>
        <taxon>Actinomycetota</taxon>
        <taxon>Coriobacteriia</taxon>
        <taxon>Eggerthellales</taxon>
        <taxon>Eggerthellaceae</taxon>
        <taxon>Eggerthellaceae incertae sedis</taxon>
        <taxon>Candidatus Aveggerthella</taxon>
    </lineage>
</organism>
<reference evidence="1" key="1">
    <citation type="submission" date="2020-10" db="EMBL/GenBank/DDBJ databases">
        <authorList>
            <person name="Gilroy R."/>
        </authorList>
    </citation>
    <scope>NUCLEOTIDE SEQUENCE</scope>
    <source>
        <strain evidence="1">ChiGjej1B1-2707</strain>
    </source>
</reference>
<dbReference type="SFLD" id="SFLDG01129">
    <property type="entry name" value="C1.5:_HAD__Beta-PGM__Phosphata"/>
    <property type="match status" value="1"/>
</dbReference>
<keyword evidence="1" id="KW-0378">Hydrolase</keyword>
<sequence>MAAGTVFFDYDGTLHDCMRLYGPAFRAAYAWLVQEGYADARTFSDAEISRWLGWRVRDMWETFMPGLPERAWHQASRIVGEEMDRLLDAGEGALFPGVPEALGCLREEGFELALLSNCREGYCERHRRAFGLDRWLGAYYCAGMFPGLEKWEIFAQAADRHAQPCVVVGDRFHDLEAGIRAGVPTVGCAFGYGAPGELERATVRVESFAEIPDAVCRALEMHRAVRPTC</sequence>
<dbReference type="InterPro" id="IPR050155">
    <property type="entry name" value="HAD-like_hydrolase_sf"/>
</dbReference>
<dbReference type="Gene3D" id="3.40.50.1000">
    <property type="entry name" value="HAD superfamily/HAD-like"/>
    <property type="match status" value="1"/>
</dbReference>
<protein>
    <submittedName>
        <fullName evidence="1">HAD family hydrolase</fullName>
    </submittedName>
</protein>
<dbReference type="GO" id="GO:0008967">
    <property type="term" value="F:phosphoglycolate phosphatase activity"/>
    <property type="evidence" value="ECO:0007669"/>
    <property type="project" value="TreeGrafter"/>
</dbReference>
<dbReference type="InterPro" id="IPR023198">
    <property type="entry name" value="PGP-like_dom2"/>
</dbReference>
<dbReference type="Proteomes" id="UP000824261">
    <property type="component" value="Unassembled WGS sequence"/>
</dbReference>
<dbReference type="SUPFAM" id="SSF56784">
    <property type="entry name" value="HAD-like"/>
    <property type="match status" value="1"/>
</dbReference>
<name>A0A9D0ZZ60_9ACTN</name>
<gene>
    <name evidence="1" type="ORF">IAA69_01780</name>
</gene>